<keyword evidence="2" id="KW-1185">Reference proteome</keyword>
<dbReference type="EMBL" id="JBBMFM010000038">
    <property type="protein sequence ID" value="MEQ2425657.1"/>
    <property type="molecule type" value="Genomic_DNA"/>
</dbReference>
<organism evidence="1 2">
    <name type="scientific">Enterocloster hominis</name>
    <name type="common">ex Hitch et al. 2024</name>
    <dbReference type="NCBI Taxonomy" id="1917870"/>
    <lineage>
        <taxon>Bacteria</taxon>
        <taxon>Bacillati</taxon>
        <taxon>Bacillota</taxon>
        <taxon>Clostridia</taxon>
        <taxon>Lachnospirales</taxon>
        <taxon>Lachnospiraceae</taxon>
        <taxon>Enterocloster</taxon>
    </lineage>
</organism>
<evidence type="ECO:0000313" key="2">
    <source>
        <dbReference type="Proteomes" id="UP001454086"/>
    </source>
</evidence>
<proteinExistence type="predicted"/>
<dbReference type="RefSeq" id="WP_040382181.1">
    <property type="nucleotide sequence ID" value="NZ_JBBMFM010000038.1"/>
</dbReference>
<gene>
    <name evidence="1" type="ORF">WMQ36_11775</name>
</gene>
<accession>A0ABV1D5H8</accession>
<evidence type="ECO:0000313" key="1">
    <source>
        <dbReference type="EMBL" id="MEQ2425657.1"/>
    </source>
</evidence>
<comment type="caution">
    <text evidence="1">The sequence shown here is derived from an EMBL/GenBank/DDBJ whole genome shotgun (WGS) entry which is preliminary data.</text>
</comment>
<sequence length="188" mass="21894">MALKDYTKSFADRVKVWNVVFCILQKQNPGKDNLLNENLALAQEYLLRRKNEDEEITMIRKAFVFGNHLISARDFDETDLEQIYYAGYDIDPYEFRQALCMALQLLGQQEKRDGQNDVEGKNFLVILADSGIGRTSQEYMTAALRYLDLDMTPVLIKGERDDCGWIEYFVESRGGRIYLEQEMGRFCL</sequence>
<name>A0ABV1D5H8_9FIRM</name>
<dbReference type="Proteomes" id="UP001454086">
    <property type="component" value="Unassembled WGS sequence"/>
</dbReference>
<protein>
    <submittedName>
        <fullName evidence="1">Uncharacterized protein</fullName>
    </submittedName>
</protein>
<reference evidence="1 2" key="1">
    <citation type="submission" date="2024-03" db="EMBL/GenBank/DDBJ databases">
        <title>Human intestinal bacterial collection.</title>
        <authorList>
            <person name="Pauvert C."/>
            <person name="Hitch T.C.A."/>
            <person name="Clavel T."/>
        </authorList>
    </citation>
    <scope>NUCLEOTIDE SEQUENCE [LARGE SCALE GENOMIC DNA]</scope>
    <source>
        <strain evidence="1 2">CLA-SR-H021</strain>
    </source>
</reference>